<sequence>MAKKKPKKQKRRRPQLPINANRAGQAKLPVAIPPDALKDILALCAQVVQAQQRVNDMVNGVLLGLCLEGDYAADLKGGQFLPVVSVEDTVEQSGE</sequence>
<feature type="compositionally biased region" description="Basic residues" evidence="1">
    <location>
        <begin position="1"/>
        <end position="14"/>
    </location>
</feature>
<comment type="caution">
    <text evidence="2">The sequence shown here is derived from an EMBL/GenBank/DDBJ whole genome shotgun (WGS) entry which is preliminary data.</text>
</comment>
<evidence type="ECO:0000256" key="1">
    <source>
        <dbReference type="SAM" id="MobiDB-lite"/>
    </source>
</evidence>
<proteinExistence type="predicted"/>
<protein>
    <submittedName>
        <fullName evidence="2">Uncharacterized protein</fullName>
    </submittedName>
</protein>
<feature type="region of interest" description="Disordered" evidence="1">
    <location>
        <begin position="1"/>
        <end position="23"/>
    </location>
</feature>
<reference evidence="2" key="1">
    <citation type="journal article" date="2015" name="Nature">
        <title>Complex archaea that bridge the gap between prokaryotes and eukaryotes.</title>
        <authorList>
            <person name="Spang A."/>
            <person name="Saw J.H."/>
            <person name="Jorgensen S.L."/>
            <person name="Zaremba-Niedzwiedzka K."/>
            <person name="Martijn J."/>
            <person name="Lind A.E."/>
            <person name="van Eijk R."/>
            <person name="Schleper C."/>
            <person name="Guy L."/>
            <person name="Ettema T.J."/>
        </authorList>
    </citation>
    <scope>NUCLEOTIDE SEQUENCE</scope>
</reference>
<evidence type="ECO:0000313" key="2">
    <source>
        <dbReference type="EMBL" id="KKN73342.1"/>
    </source>
</evidence>
<name>A0A0F9TET2_9ZZZZ</name>
<accession>A0A0F9TET2</accession>
<dbReference type="EMBL" id="LAZR01000345">
    <property type="protein sequence ID" value="KKN73342.1"/>
    <property type="molecule type" value="Genomic_DNA"/>
</dbReference>
<gene>
    <name evidence="2" type="ORF">LCGC14_0401550</name>
</gene>
<organism evidence="2">
    <name type="scientific">marine sediment metagenome</name>
    <dbReference type="NCBI Taxonomy" id="412755"/>
    <lineage>
        <taxon>unclassified sequences</taxon>
        <taxon>metagenomes</taxon>
        <taxon>ecological metagenomes</taxon>
    </lineage>
</organism>
<dbReference type="AlphaFoldDB" id="A0A0F9TET2"/>